<comment type="caution">
    <text evidence="1">The sequence shown here is derived from an EMBL/GenBank/DDBJ whole genome shotgun (WGS) entry which is preliminary data.</text>
</comment>
<dbReference type="AlphaFoldDB" id="A0A323UNW3"/>
<protein>
    <submittedName>
        <fullName evidence="1">Uncharacterized protein</fullName>
    </submittedName>
</protein>
<evidence type="ECO:0000313" key="1">
    <source>
        <dbReference type="EMBL" id="PZA14662.1"/>
    </source>
</evidence>
<evidence type="ECO:0000313" key="2">
    <source>
        <dbReference type="Proteomes" id="UP000248259"/>
    </source>
</evidence>
<dbReference type="OrthoDB" id="9844573at2"/>
<dbReference type="EMBL" id="QKOE01000024">
    <property type="protein sequence ID" value="PZA14662.1"/>
    <property type="molecule type" value="Genomic_DNA"/>
</dbReference>
<dbReference type="RefSeq" id="WP_110529167.1">
    <property type="nucleotide sequence ID" value="NZ_QKOE01000024.1"/>
</dbReference>
<name>A0A323UNW3_9RHOO</name>
<dbReference type="Proteomes" id="UP000248259">
    <property type="component" value="Unassembled WGS sequence"/>
</dbReference>
<reference evidence="1 2" key="1">
    <citation type="submission" date="2018-06" db="EMBL/GenBank/DDBJ databases">
        <title>Azoarcus communis strain SWub3 genome.</title>
        <authorList>
            <person name="Zorraquino Salvo V."/>
            <person name="Toubiana D."/>
            <person name="Blumwald E."/>
        </authorList>
    </citation>
    <scope>NUCLEOTIDE SEQUENCE [LARGE SCALE GENOMIC DNA]</scope>
    <source>
        <strain evidence="1 2">SWub3</strain>
    </source>
</reference>
<accession>A0A323UNW3</accession>
<gene>
    <name evidence="1" type="ORF">DNK49_20410</name>
</gene>
<proteinExistence type="predicted"/>
<organism evidence="1 2">
    <name type="scientific">Parazoarcus communis SWub3 = DSM 12120</name>
    <dbReference type="NCBI Taxonomy" id="1121029"/>
    <lineage>
        <taxon>Bacteria</taxon>
        <taxon>Pseudomonadati</taxon>
        <taxon>Pseudomonadota</taxon>
        <taxon>Betaproteobacteria</taxon>
        <taxon>Rhodocyclales</taxon>
        <taxon>Zoogloeaceae</taxon>
        <taxon>Parazoarcus</taxon>
    </lineage>
</organism>
<keyword evidence="2" id="KW-1185">Reference proteome</keyword>
<sequence length="201" mass="22220">MTLDAAQLSPLPDWVGNYACLRPSPDHVHAARFTLLVSQLLPVAAHGLEPPERHIVEALLFARLMLDAGDLPADSAALSALDMWLGSTVFRHVDGSSTQRRAWWQVETLSIGVEVLSRWTQRNVLLATDEQISAHKPQIGQIVSHWIELARMTHSAGPEIAALYALEVSESLLDCAHAYGFKQAQSLRGARRQTRQDTTED</sequence>